<name>A0A6J6JLA9_9ZZZZ</name>
<dbReference type="PROSITE" id="PS51186">
    <property type="entry name" value="GNAT"/>
    <property type="match status" value="1"/>
</dbReference>
<dbReference type="Pfam" id="PF00583">
    <property type="entry name" value="Acetyltransf_1"/>
    <property type="match status" value="1"/>
</dbReference>
<evidence type="ECO:0000256" key="1">
    <source>
        <dbReference type="ARBA" id="ARBA00022679"/>
    </source>
</evidence>
<keyword evidence="1" id="KW-0808">Transferase</keyword>
<reference evidence="4" key="1">
    <citation type="submission" date="2020-05" db="EMBL/GenBank/DDBJ databases">
        <authorList>
            <person name="Chiriac C."/>
            <person name="Salcher M."/>
            <person name="Ghai R."/>
            <person name="Kavagutti S V."/>
        </authorList>
    </citation>
    <scope>NUCLEOTIDE SEQUENCE</scope>
</reference>
<proteinExistence type="predicted"/>
<dbReference type="EMBL" id="CAEZVZ010000010">
    <property type="protein sequence ID" value="CAB4637144.1"/>
    <property type="molecule type" value="Genomic_DNA"/>
</dbReference>
<dbReference type="GO" id="GO:0016747">
    <property type="term" value="F:acyltransferase activity, transferring groups other than amino-acyl groups"/>
    <property type="evidence" value="ECO:0007669"/>
    <property type="project" value="InterPro"/>
</dbReference>
<dbReference type="CDD" id="cd04301">
    <property type="entry name" value="NAT_SF"/>
    <property type="match status" value="1"/>
</dbReference>
<accession>A0A6J6JLA9</accession>
<feature type="domain" description="N-acetyltransferase" evidence="3">
    <location>
        <begin position="1"/>
        <end position="164"/>
    </location>
</feature>
<dbReference type="PANTHER" id="PTHR43072:SF23">
    <property type="entry name" value="UPF0039 PROTEIN C11D3.02C"/>
    <property type="match status" value="1"/>
</dbReference>
<keyword evidence="2" id="KW-0012">Acyltransferase</keyword>
<evidence type="ECO:0000259" key="3">
    <source>
        <dbReference type="PROSITE" id="PS51186"/>
    </source>
</evidence>
<dbReference type="SUPFAM" id="SSF55729">
    <property type="entry name" value="Acyl-CoA N-acyltransferases (Nat)"/>
    <property type="match status" value="1"/>
</dbReference>
<dbReference type="InterPro" id="IPR016181">
    <property type="entry name" value="Acyl_CoA_acyltransferase"/>
</dbReference>
<sequence length="165" mass="18377">MEFRDATVDDLPVIAAIFLRCWTISYANVLSESARESFTPESAEQLWRTSIETPGDKQTLLLLDDEKIVGVFRIGSDKDDVSRGHLFSLYVDPESAGRGFGKKGLHEAMDRIAGRGFTQMTLWVFADNEIANSLYLKNGFTPTGKSRTTPEWAALEIELIASLNV</sequence>
<dbReference type="PANTHER" id="PTHR43072">
    <property type="entry name" value="N-ACETYLTRANSFERASE"/>
    <property type="match status" value="1"/>
</dbReference>
<gene>
    <name evidence="4" type="ORF">UFOPK2162_00139</name>
</gene>
<dbReference type="AlphaFoldDB" id="A0A6J6JLA9"/>
<dbReference type="Gene3D" id="3.40.630.30">
    <property type="match status" value="1"/>
</dbReference>
<organism evidence="4">
    <name type="scientific">freshwater metagenome</name>
    <dbReference type="NCBI Taxonomy" id="449393"/>
    <lineage>
        <taxon>unclassified sequences</taxon>
        <taxon>metagenomes</taxon>
        <taxon>ecological metagenomes</taxon>
    </lineage>
</organism>
<evidence type="ECO:0000256" key="2">
    <source>
        <dbReference type="ARBA" id="ARBA00023315"/>
    </source>
</evidence>
<dbReference type="InterPro" id="IPR000182">
    <property type="entry name" value="GNAT_dom"/>
</dbReference>
<protein>
    <submittedName>
        <fullName evidence="4">Unannotated protein</fullName>
    </submittedName>
</protein>
<evidence type="ECO:0000313" key="4">
    <source>
        <dbReference type="EMBL" id="CAB4637144.1"/>
    </source>
</evidence>